<feature type="transmembrane region" description="Helical" evidence="1">
    <location>
        <begin position="6"/>
        <end position="29"/>
    </location>
</feature>
<keyword evidence="1" id="KW-0472">Membrane</keyword>
<keyword evidence="1" id="KW-0812">Transmembrane</keyword>
<reference evidence="2" key="1">
    <citation type="journal article" date="2018" name="PLoS Negl. Trop. Dis.">
        <title>An insight into the salivary gland and fat body transcriptome of Panstrongylus lignarius (Hemiptera: Heteroptera), the main vector of Chagas disease in Peru.</title>
        <authorList>
            <person name="Nevoa J.C."/>
            <person name="Mendes M.T."/>
            <person name="da Silva M.V."/>
            <person name="Soares S.C."/>
            <person name="Oliveira C.J.F."/>
            <person name="Ribeiro J.M.C."/>
        </authorList>
    </citation>
    <scope>NUCLEOTIDE SEQUENCE</scope>
</reference>
<organism evidence="2">
    <name type="scientific">Panstrongylus lignarius</name>
    <dbReference type="NCBI Taxonomy" id="156445"/>
    <lineage>
        <taxon>Eukaryota</taxon>
        <taxon>Metazoa</taxon>
        <taxon>Ecdysozoa</taxon>
        <taxon>Arthropoda</taxon>
        <taxon>Hexapoda</taxon>
        <taxon>Insecta</taxon>
        <taxon>Pterygota</taxon>
        <taxon>Neoptera</taxon>
        <taxon>Paraneoptera</taxon>
        <taxon>Hemiptera</taxon>
        <taxon>Heteroptera</taxon>
        <taxon>Panheteroptera</taxon>
        <taxon>Cimicomorpha</taxon>
        <taxon>Reduviidae</taxon>
        <taxon>Triatominae</taxon>
        <taxon>Panstrongylus</taxon>
    </lineage>
</organism>
<name>A0A224Y1Q0_9HEMI</name>
<protein>
    <submittedName>
        <fullName evidence="2">Uncharacterized protein</fullName>
    </submittedName>
</protein>
<dbReference type="EMBL" id="GFTR01001873">
    <property type="protein sequence ID" value="JAW14553.1"/>
    <property type="molecule type" value="Transcribed_RNA"/>
</dbReference>
<sequence>MIPCQIVSLIVVSLFILFCFICIFCFVLYDEFLLVIVPYRSNTRSNSYAKVHSFLLLFWCRAPINVFYCIGECTIGFWKGYFNQKSCRRKIACCNKNYLLCLKLILYEIIETK</sequence>
<proteinExistence type="predicted"/>
<evidence type="ECO:0000256" key="1">
    <source>
        <dbReference type="SAM" id="Phobius"/>
    </source>
</evidence>
<evidence type="ECO:0000313" key="2">
    <source>
        <dbReference type="EMBL" id="JAW14553.1"/>
    </source>
</evidence>
<accession>A0A224Y1Q0</accession>
<dbReference type="AlphaFoldDB" id="A0A224Y1Q0"/>
<keyword evidence="1" id="KW-1133">Transmembrane helix</keyword>